<organism evidence="4">
    <name type="scientific">Haemonchus placei</name>
    <name type="common">Barber's pole worm</name>
    <dbReference type="NCBI Taxonomy" id="6290"/>
    <lineage>
        <taxon>Eukaryota</taxon>
        <taxon>Metazoa</taxon>
        <taxon>Ecdysozoa</taxon>
        <taxon>Nematoda</taxon>
        <taxon>Chromadorea</taxon>
        <taxon>Rhabditida</taxon>
        <taxon>Rhabditina</taxon>
        <taxon>Rhabditomorpha</taxon>
        <taxon>Strongyloidea</taxon>
        <taxon>Trichostrongylidae</taxon>
        <taxon>Haemonchus</taxon>
    </lineage>
</organism>
<dbReference type="OrthoDB" id="10368442at2759"/>
<protein>
    <submittedName>
        <fullName evidence="2 4">Uncharacterized protein</fullName>
    </submittedName>
</protein>
<dbReference type="OMA" id="RYNAPCV"/>
<feature type="compositionally biased region" description="Polar residues" evidence="1">
    <location>
        <begin position="26"/>
        <end position="37"/>
    </location>
</feature>
<dbReference type="Proteomes" id="UP000268014">
    <property type="component" value="Unassembled WGS sequence"/>
</dbReference>
<name>A0A0N4W2V0_HAEPC</name>
<evidence type="ECO:0000313" key="2">
    <source>
        <dbReference type="EMBL" id="VDO22333.1"/>
    </source>
</evidence>
<accession>A0A0N4W2V0</accession>
<proteinExistence type="predicted"/>
<evidence type="ECO:0000313" key="3">
    <source>
        <dbReference type="Proteomes" id="UP000268014"/>
    </source>
</evidence>
<evidence type="ECO:0000256" key="1">
    <source>
        <dbReference type="SAM" id="MobiDB-lite"/>
    </source>
</evidence>
<reference evidence="4" key="1">
    <citation type="submission" date="2017-02" db="UniProtKB">
        <authorList>
            <consortium name="WormBaseParasite"/>
        </authorList>
    </citation>
    <scope>IDENTIFICATION</scope>
</reference>
<dbReference type="AlphaFoldDB" id="A0A0N4W2V0"/>
<dbReference type="WBParaSite" id="HPLM_0000408101-mRNA-1">
    <property type="protein sequence ID" value="HPLM_0000408101-mRNA-1"/>
    <property type="gene ID" value="HPLM_0000408101"/>
</dbReference>
<feature type="region of interest" description="Disordered" evidence="1">
    <location>
        <begin position="13"/>
        <end position="37"/>
    </location>
</feature>
<keyword evidence="3" id="KW-1185">Reference proteome</keyword>
<gene>
    <name evidence="2" type="ORF">HPLM_LOCUS4073</name>
</gene>
<evidence type="ECO:0000313" key="4">
    <source>
        <dbReference type="WBParaSite" id="HPLM_0000408101-mRNA-1"/>
    </source>
</evidence>
<dbReference type="STRING" id="6290.A0A0N4W2V0"/>
<reference evidence="2 3" key="2">
    <citation type="submission" date="2018-11" db="EMBL/GenBank/DDBJ databases">
        <authorList>
            <consortium name="Pathogen Informatics"/>
        </authorList>
    </citation>
    <scope>NUCLEOTIDE SEQUENCE [LARGE SCALE GENOMIC DNA]</scope>
    <source>
        <strain evidence="2 3">MHpl1</strain>
    </source>
</reference>
<sequence length="179" mass="20394">MDNNTVCSRNMAENLASPAGKGPTLQLKTQAPQTSNQAEELTVGRFEMYWERYNAPCVSNHTEARQRKMIKWTRILTQMRRNSMMTASQTGAPYGLPWRQRLEKLEGQAVSTSGQEVPKFIALMQANACIGPGLLKGSRSENFDGFMRRFERKYRTVIMDEQILIDDDDHLDGRAKSVF</sequence>
<dbReference type="EMBL" id="UZAF01016170">
    <property type="protein sequence ID" value="VDO22333.1"/>
    <property type="molecule type" value="Genomic_DNA"/>
</dbReference>